<accession>A0A1C1CZB6</accession>
<evidence type="ECO:0000256" key="2">
    <source>
        <dbReference type="ARBA" id="ARBA00023268"/>
    </source>
</evidence>
<dbReference type="InterPro" id="IPR001227">
    <property type="entry name" value="Ac_transferase_dom_sf"/>
</dbReference>
<evidence type="ECO:0000259" key="3">
    <source>
        <dbReference type="SMART" id="SM00827"/>
    </source>
</evidence>
<name>A0A1C1CZB6_9EURO</name>
<protein>
    <submittedName>
        <fullName evidence="4">Putative Lovastatin nonaketide synthase</fullName>
    </submittedName>
</protein>
<dbReference type="InterPro" id="IPR050091">
    <property type="entry name" value="PKS_NRPS_Biosynth_Enz"/>
</dbReference>
<dbReference type="VEuPathDB" id="FungiDB:G647_00754"/>
<evidence type="ECO:0000313" key="4">
    <source>
        <dbReference type="EMBL" id="OCT53826.1"/>
    </source>
</evidence>
<dbReference type="SUPFAM" id="SSF52151">
    <property type="entry name" value="FabD/lysophospholipase-like"/>
    <property type="match status" value="1"/>
</dbReference>
<dbReference type="Pfam" id="PF22621">
    <property type="entry name" value="CurL-like_PKS_C"/>
    <property type="match status" value="1"/>
</dbReference>
<dbReference type="InterPro" id="IPR016035">
    <property type="entry name" value="Acyl_Trfase/lysoPLipase"/>
</dbReference>
<dbReference type="InterPro" id="IPR014043">
    <property type="entry name" value="Acyl_transferase_dom"/>
</dbReference>
<evidence type="ECO:0000256" key="1">
    <source>
        <dbReference type="ARBA" id="ARBA00022679"/>
    </source>
</evidence>
<evidence type="ECO:0000313" key="5">
    <source>
        <dbReference type="Proteomes" id="UP000094526"/>
    </source>
</evidence>
<dbReference type="OrthoDB" id="329835at2759"/>
<dbReference type="PANTHER" id="PTHR43775:SF49">
    <property type="entry name" value="SYNTHASE, PUTATIVE (JCVI)-RELATED"/>
    <property type="match status" value="1"/>
</dbReference>
<dbReference type="GO" id="GO:0006633">
    <property type="term" value="P:fatty acid biosynthetic process"/>
    <property type="evidence" value="ECO:0007669"/>
    <property type="project" value="TreeGrafter"/>
</dbReference>
<keyword evidence="5" id="KW-1185">Reference proteome</keyword>
<keyword evidence="2" id="KW-0511">Multifunctional enzyme</keyword>
<dbReference type="VEuPathDB" id="FungiDB:CLCR_10406"/>
<dbReference type="Gene3D" id="3.40.366.10">
    <property type="entry name" value="Malonyl-Coenzyme A Acyl Carrier Protein, domain 2"/>
    <property type="match status" value="1"/>
</dbReference>
<dbReference type="InterPro" id="IPR016036">
    <property type="entry name" value="Malonyl_transacylase_ACP-bd"/>
</dbReference>
<dbReference type="EMBL" id="LGRB01000008">
    <property type="protein sequence ID" value="OCT53826.1"/>
    <property type="molecule type" value="Genomic_DNA"/>
</dbReference>
<keyword evidence="1" id="KW-0808">Transferase</keyword>
<dbReference type="SUPFAM" id="SSF55048">
    <property type="entry name" value="Probable ACP-binding domain of malonyl-CoA ACP transacylase"/>
    <property type="match status" value="1"/>
</dbReference>
<dbReference type="STRING" id="86049.A0A1C1CZB6"/>
<sequence>MLAEKTLEVLLESAASNGALQKPTPSKTDCFKLLVFSATHAASVRDNIHNMEEYLKERPRLAQDLAYTLGCRRQTFSQRAFAVVSPTNELEISPVKRAQQCSAFVFVFTGQGAQYAEMGKSLLVSNSAFATSIQKLDEALRTVDPKISWSLAEEILKPKELSRLAEAQFSQPVCTALQIALVDLLHSMGIIPTAVVGHSSGEIAAAYACGALSAREAIMVSYHRGLIAAEAESIGTGGMLAVGLGKKAASSFLRPGVEIGCENSPESVTLTGIDNELEETAAEIRAEYPEILVRRLRVNCAYHSGKDGTFSFLVVSRTNMSKHK</sequence>
<proteinExistence type="predicted"/>
<dbReference type="AlphaFoldDB" id="A0A1C1CZB6"/>
<feature type="domain" description="Malonyl-CoA:ACP transacylase (MAT)" evidence="3">
    <location>
        <begin position="107"/>
        <end position="324"/>
    </location>
</feature>
<dbReference type="Pfam" id="PF00698">
    <property type="entry name" value="Acyl_transf_1"/>
    <property type="match status" value="1"/>
</dbReference>
<dbReference type="SMART" id="SM00827">
    <property type="entry name" value="PKS_AT"/>
    <property type="match status" value="1"/>
</dbReference>
<dbReference type="GO" id="GO:0044550">
    <property type="term" value="P:secondary metabolite biosynthetic process"/>
    <property type="evidence" value="ECO:0007669"/>
    <property type="project" value="TreeGrafter"/>
</dbReference>
<dbReference type="GO" id="GO:0004312">
    <property type="term" value="F:fatty acid synthase activity"/>
    <property type="evidence" value="ECO:0007669"/>
    <property type="project" value="TreeGrafter"/>
</dbReference>
<organism evidence="4 5">
    <name type="scientific">Cladophialophora carrionii</name>
    <dbReference type="NCBI Taxonomy" id="86049"/>
    <lineage>
        <taxon>Eukaryota</taxon>
        <taxon>Fungi</taxon>
        <taxon>Dikarya</taxon>
        <taxon>Ascomycota</taxon>
        <taxon>Pezizomycotina</taxon>
        <taxon>Eurotiomycetes</taxon>
        <taxon>Chaetothyriomycetidae</taxon>
        <taxon>Chaetothyriales</taxon>
        <taxon>Herpotrichiellaceae</taxon>
        <taxon>Cladophialophora</taxon>
    </lineage>
</organism>
<reference evidence="5" key="1">
    <citation type="submission" date="2015-07" db="EMBL/GenBank/DDBJ databases">
        <authorList>
            <person name="Teixeira M.M."/>
            <person name="Souza R.C."/>
            <person name="Almeida L.G."/>
            <person name="Vicente V.A."/>
            <person name="de Hoog S."/>
            <person name="Bocca A.L."/>
            <person name="de Almeida S.R."/>
            <person name="Vasconcelos A.T."/>
            <person name="Felipe M.S."/>
        </authorList>
    </citation>
    <scope>NUCLEOTIDE SEQUENCE [LARGE SCALE GENOMIC DNA]</scope>
    <source>
        <strain evidence="5">KSF</strain>
    </source>
</reference>
<gene>
    <name evidence="4" type="ORF">CLCR_10406</name>
</gene>
<dbReference type="PANTHER" id="PTHR43775">
    <property type="entry name" value="FATTY ACID SYNTHASE"/>
    <property type="match status" value="1"/>
</dbReference>
<dbReference type="Proteomes" id="UP000094526">
    <property type="component" value="Unassembled WGS sequence"/>
</dbReference>
<comment type="caution">
    <text evidence="4">The sequence shown here is derived from an EMBL/GenBank/DDBJ whole genome shotgun (WGS) entry which is preliminary data.</text>
</comment>